<dbReference type="AlphaFoldDB" id="A0A3R7DIK5"/>
<dbReference type="Proteomes" id="UP000286415">
    <property type="component" value="Unassembled WGS sequence"/>
</dbReference>
<protein>
    <submittedName>
        <fullName evidence="1">Uncharacterized protein</fullName>
    </submittedName>
</protein>
<comment type="caution">
    <text evidence="1">The sequence shown here is derived from an EMBL/GenBank/DDBJ whole genome shotgun (WGS) entry which is preliminary data.</text>
</comment>
<dbReference type="EMBL" id="NIRI02000056">
    <property type="protein sequence ID" value="KAG5442715.1"/>
    <property type="molecule type" value="Genomic_DNA"/>
</dbReference>
<dbReference type="STRING" id="79923.A0A3R7DIK5"/>
<evidence type="ECO:0000313" key="2">
    <source>
        <dbReference type="Proteomes" id="UP000286415"/>
    </source>
</evidence>
<proteinExistence type="predicted"/>
<organism evidence="1 2">
    <name type="scientific">Clonorchis sinensis</name>
    <name type="common">Chinese liver fluke</name>
    <dbReference type="NCBI Taxonomy" id="79923"/>
    <lineage>
        <taxon>Eukaryota</taxon>
        <taxon>Metazoa</taxon>
        <taxon>Spiralia</taxon>
        <taxon>Lophotrochozoa</taxon>
        <taxon>Platyhelminthes</taxon>
        <taxon>Trematoda</taxon>
        <taxon>Digenea</taxon>
        <taxon>Opisthorchiida</taxon>
        <taxon>Opisthorchiata</taxon>
        <taxon>Opisthorchiidae</taxon>
        <taxon>Clonorchis</taxon>
    </lineage>
</organism>
<keyword evidence="2" id="KW-1185">Reference proteome</keyword>
<sequence>MYGSNTLLIRLLKLFDSPRPVSPFLGLIRFFLISGMAQRVYQLSARVCNDNTKNKGNHSPFRYLAAMPPKGSTRAEILPGCPSLDKKSREAEVGFEPRTFRISHYFDKYIHLKINLVFTGDSIVTIFEISRYIFIKETAHKVAENGSAAHDRLRSSWGSSGRRSPRVSVNLMFYLNPNWTDFDKYIHLQINLAFTSWAAEKSKRPATIVFSR</sequence>
<evidence type="ECO:0000313" key="1">
    <source>
        <dbReference type="EMBL" id="KAG5442715.1"/>
    </source>
</evidence>
<name>A0A3R7DIK5_CLOSI</name>
<reference evidence="1 2" key="1">
    <citation type="journal article" date="2018" name="Biotechnol. Adv.">
        <title>Improved genomic resources and new bioinformatic workflow for the carcinogenic parasite Clonorchis sinensis: Biotechnological implications.</title>
        <authorList>
            <person name="Wang D."/>
            <person name="Korhonen P.K."/>
            <person name="Gasser R.B."/>
            <person name="Young N.D."/>
        </authorList>
    </citation>
    <scope>NUCLEOTIDE SEQUENCE [LARGE SCALE GENOMIC DNA]</scope>
    <source>
        <strain evidence="1">Cs-k2</strain>
    </source>
</reference>
<reference evidence="1 2" key="2">
    <citation type="journal article" date="2021" name="Genomics">
        <title>High-quality reference genome for Clonorchis sinensis.</title>
        <authorList>
            <person name="Young N.D."/>
            <person name="Stroehlein A.J."/>
            <person name="Kinkar L."/>
            <person name="Wang T."/>
            <person name="Sohn W.M."/>
            <person name="Chang B.C.H."/>
            <person name="Kaur P."/>
            <person name="Weisz D."/>
            <person name="Dudchenko O."/>
            <person name="Aiden E.L."/>
            <person name="Korhonen P.K."/>
            <person name="Gasser R.B."/>
        </authorList>
    </citation>
    <scope>NUCLEOTIDE SEQUENCE [LARGE SCALE GENOMIC DNA]</scope>
    <source>
        <strain evidence="1">Cs-k2</strain>
    </source>
</reference>
<dbReference type="InParanoid" id="A0A3R7DIK5"/>
<accession>A0A3R7DIK5</accession>
<gene>
    <name evidence="1" type="ORF">CSKR_108022</name>
</gene>